<accession>Q1ISV4</accession>
<dbReference type="Gene3D" id="3.40.50.10180">
    <property type="entry name" value="Glycerate kinase, MOFRL-like N-terminal domain"/>
    <property type="match status" value="1"/>
</dbReference>
<dbReference type="GO" id="GO:0008887">
    <property type="term" value="F:glycerate kinase activity"/>
    <property type="evidence" value="ECO:0007669"/>
    <property type="project" value="InterPro"/>
</dbReference>
<dbReference type="GO" id="GO:0005737">
    <property type="term" value="C:cytoplasm"/>
    <property type="evidence" value="ECO:0007669"/>
    <property type="project" value="TreeGrafter"/>
</dbReference>
<organism evidence="3 4">
    <name type="scientific">Koribacter versatilis (strain Ellin345)</name>
    <dbReference type="NCBI Taxonomy" id="204669"/>
    <lineage>
        <taxon>Bacteria</taxon>
        <taxon>Pseudomonadati</taxon>
        <taxon>Acidobacteriota</taxon>
        <taxon>Terriglobia</taxon>
        <taxon>Terriglobales</taxon>
        <taxon>Candidatus Korobacteraceae</taxon>
        <taxon>Candidatus Korobacter</taxon>
    </lineage>
</organism>
<dbReference type="PANTHER" id="PTHR12227:SF0">
    <property type="entry name" value="GLYCERATE KINASE"/>
    <property type="match status" value="1"/>
</dbReference>
<dbReference type="PANTHER" id="PTHR12227">
    <property type="entry name" value="GLYCERATE KINASE"/>
    <property type="match status" value="1"/>
</dbReference>
<dbReference type="EC" id="2.7.1.-" evidence="3"/>
<dbReference type="EnsemblBacteria" id="ABF40046">
    <property type="protein sequence ID" value="ABF40046"/>
    <property type="gene ID" value="Acid345_1043"/>
</dbReference>
<reference evidence="3 4" key="1">
    <citation type="journal article" date="2009" name="Appl. Environ. Microbiol.">
        <title>Three genomes from the phylum Acidobacteria provide insight into the lifestyles of these microorganisms in soils.</title>
        <authorList>
            <person name="Ward N.L."/>
            <person name="Challacombe J.F."/>
            <person name="Janssen P.H."/>
            <person name="Henrissat B."/>
            <person name="Coutinho P.M."/>
            <person name="Wu M."/>
            <person name="Xie G."/>
            <person name="Haft D.H."/>
            <person name="Sait M."/>
            <person name="Badger J."/>
            <person name="Barabote R.D."/>
            <person name="Bradley B."/>
            <person name="Brettin T.S."/>
            <person name="Brinkac L.M."/>
            <person name="Bruce D."/>
            <person name="Creasy T."/>
            <person name="Daugherty S.C."/>
            <person name="Davidsen T.M."/>
            <person name="DeBoy R.T."/>
            <person name="Detter J.C."/>
            <person name="Dodson R.J."/>
            <person name="Durkin A.S."/>
            <person name="Ganapathy A."/>
            <person name="Gwinn-Giglio M."/>
            <person name="Han C.S."/>
            <person name="Khouri H."/>
            <person name="Kiss H."/>
            <person name="Kothari S.P."/>
            <person name="Madupu R."/>
            <person name="Nelson K.E."/>
            <person name="Nelson W.C."/>
            <person name="Paulsen I."/>
            <person name="Penn K."/>
            <person name="Ren Q."/>
            <person name="Rosovitz M.J."/>
            <person name="Selengut J.D."/>
            <person name="Shrivastava S."/>
            <person name="Sullivan S.A."/>
            <person name="Tapia R."/>
            <person name="Thompson L.S."/>
            <person name="Watkins K.L."/>
            <person name="Yang Q."/>
            <person name="Yu C."/>
            <person name="Zafar N."/>
            <person name="Zhou L."/>
            <person name="Kuske C.R."/>
        </authorList>
    </citation>
    <scope>NUCLEOTIDE SEQUENCE [LARGE SCALE GENOMIC DNA]</scope>
    <source>
        <strain evidence="3 4">Ellin345</strain>
    </source>
</reference>
<dbReference type="InterPro" id="IPR039760">
    <property type="entry name" value="MOFRL_protein"/>
</dbReference>
<dbReference type="SUPFAM" id="SSF82544">
    <property type="entry name" value="GckA/TtuD-like"/>
    <property type="match status" value="1"/>
</dbReference>
<feature type="domain" description="MOFRL-associated" evidence="2">
    <location>
        <begin position="23"/>
        <end position="260"/>
    </location>
</feature>
<protein>
    <submittedName>
        <fullName evidence="3">Glycerate 2-kinase</fullName>
        <ecNumber evidence="3">2.7.1.-</ecNumber>
    </submittedName>
</protein>
<dbReference type="AlphaFoldDB" id="Q1ISV4"/>
<name>Q1ISV4_KORVE</name>
<dbReference type="Pfam" id="PF13660">
    <property type="entry name" value="DUF4147"/>
    <property type="match status" value="1"/>
</dbReference>
<proteinExistence type="predicted"/>
<dbReference type="InterPro" id="IPR025286">
    <property type="entry name" value="MOFRL_assoc_dom"/>
</dbReference>
<evidence type="ECO:0000313" key="3">
    <source>
        <dbReference type="EMBL" id="ABF40046.1"/>
    </source>
</evidence>
<evidence type="ECO:0000259" key="2">
    <source>
        <dbReference type="Pfam" id="PF13660"/>
    </source>
</evidence>
<keyword evidence="4" id="KW-1185">Reference proteome</keyword>
<evidence type="ECO:0000313" key="4">
    <source>
        <dbReference type="Proteomes" id="UP000002432"/>
    </source>
</evidence>
<gene>
    <name evidence="3" type="ordered locus">Acid345_1043</name>
</gene>
<dbReference type="STRING" id="204669.Acid345_1043"/>
<dbReference type="KEGG" id="aba:Acid345_1043"/>
<dbReference type="RefSeq" id="WP_011521848.1">
    <property type="nucleotide sequence ID" value="NC_008009.1"/>
</dbReference>
<evidence type="ECO:0000259" key="1">
    <source>
        <dbReference type="Pfam" id="PF05161"/>
    </source>
</evidence>
<dbReference type="InterPro" id="IPR007835">
    <property type="entry name" value="MOFRL"/>
</dbReference>
<sequence>MGNAQDASGPLISGISAHFRGVAREIFQHALTESSIRKAFDRHVSLDRGILRVGEDLFDLGSFSRIFVVAMGKAAHTMVEALMTHLGAGVTGIVACSTDPVTQVFGFRYYRGGHPMPNSDSVRAAEAILKSLSTHASRSLVIFLVSGGASAIVEKPVDDSITLEDLIATYKVLVHSGAPIREINAVRKHLSATKGGRLALMASPAQQVSILVSDVPDGTVDSLASGPTMPDTTTVEECYDIVKKHKILKQFPASVRDLFERVELEETPKHGDGSFDRSRFWTILSNEIARKHAVAKAAMNGFAIEVDNTCDDWDYAEAADHLLKKLRTLRKGVSRVCLISGGEVTVKVTGEAGVGGRNQQFALYCATKIADEDITVLSAGTDGIDGNSPAAGAIVDGTTLARASAVGLDAQTALQTFNAYPLFDALGDAIVTGPTGNNIRDLRILLAY</sequence>
<keyword evidence="3" id="KW-0808">Transferase</keyword>
<dbReference type="Proteomes" id="UP000002432">
    <property type="component" value="Chromosome"/>
</dbReference>
<dbReference type="OrthoDB" id="9766552at2"/>
<dbReference type="EMBL" id="CP000360">
    <property type="protein sequence ID" value="ABF40046.1"/>
    <property type="molecule type" value="Genomic_DNA"/>
</dbReference>
<dbReference type="eggNOG" id="COG2379">
    <property type="taxonomic scope" value="Bacteria"/>
</dbReference>
<feature type="domain" description="MOFRL" evidence="1">
    <location>
        <begin position="336"/>
        <end position="441"/>
    </location>
</feature>
<dbReference type="Gene3D" id="3.40.1480.10">
    <property type="entry name" value="MOFRL domain"/>
    <property type="match status" value="1"/>
</dbReference>
<dbReference type="InterPro" id="IPR038614">
    <property type="entry name" value="GK_N_sf"/>
</dbReference>
<dbReference type="Pfam" id="PF05161">
    <property type="entry name" value="MOFRL"/>
    <property type="match status" value="1"/>
</dbReference>
<dbReference type="HOGENOM" id="CLU_032279_1_1_0"/>
<dbReference type="InterPro" id="IPR037035">
    <property type="entry name" value="GK-like_C_sf"/>
</dbReference>